<dbReference type="GO" id="GO:0005829">
    <property type="term" value="C:cytosol"/>
    <property type="evidence" value="ECO:0007669"/>
    <property type="project" value="TreeGrafter"/>
</dbReference>
<dbReference type="InterPro" id="IPR000595">
    <property type="entry name" value="cNMP-bd_dom"/>
</dbReference>
<dbReference type="GO" id="GO:0016301">
    <property type="term" value="F:kinase activity"/>
    <property type="evidence" value="ECO:0007669"/>
    <property type="project" value="UniProtKB-KW"/>
</dbReference>
<evidence type="ECO:0000313" key="3">
    <source>
        <dbReference type="EMBL" id="OQS00590.1"/>
    </source>
</evidence>
<dbReference type="OrthoDB" id="166212at2759"/>
<organism evidence="3 4">
    <name type="scientific">Thraustotheca clavata</name>
    <dbReference type="NCBI Taxonomy" id="74557"/>
    <lineage>
        <taxon>Eukaryota</taxon>
        <taxon>Sar</taxon>
        <taxon>Stramenopiles</taxon>
        <taxon>Oomycota</taxon>
        <taxon>Saprolegniomycetes</taxon>
        <taxon>Saprolegniales</taxon>
        <taxon>Achlyaceae</taxon>
        <taxon>Thraustotheca</taxon>
    </lineage>
</organism>
<keyword evidence="3" id="KW-0808">Transferase</keyword>
<feature type="domain" description="Cyclic nucleotide-binding" evidence="2">
    <location>
        <begin position="448"/>
        <end position="545"/>
    </location>
</feature>
<dbReference type="PANTHER" id="PTHR11635">
    <property type="entry name" value="CAMP-DEPENDENT PROTEIN KINASE REGULATORY CHAIN"/>
    <property type="match status" value="1"/>
</dbReference>
<evidence type="ECO:0000259" key="2">
    <source>
        <dbReference type="PROSITE" id="PS50042"/>
    </source>
</evidence>
<dbReference type="AlphaFoldDB" id="A0A1V9ZS24"/>
<feature type="domain" description="Cyclic nucleotide-binding" evidence="2">
    <location>
        <begin position="68"/>
        <end position="173"/>
    </location>
</feature>
<evidence type="ECO:0000256" key="1">
    <source>
        <dbReference type="SAM" id="MobiDB-lite"/>
    </source>
</evidence>
<feature type="region of interest" description="Disordered" evidence="1">
    <location>
        <begin position="812"/>
        <end position="844"/>
    </location>
</feature>
<proteinExistence type="predicted"/>
<dbReference type="SMART" id="SM00100">
    <property type="entry name" value="cNMP"/>
    <property type="match status" value="4"/>
</dbReference>
<feature type="domain" description="Cyclic nucleotide-binding" evidence="2">
    <location>
        <begin position="189"/>
        <end position="286"/>
    </location>
</feature>
<name>A0A1V9ZS24_9STRA</name>
<dbReference type="Proteomes" id="UP000243217">
    <property type="component" value="Unassembled WGS sequence"/>
</dbReference>
<dbReference type="InterPro" id="IPR018490">
    <property type="entry name" value="cNMP-bd_dom_sf"/>
</dbReference>
<dbReference type="GO" id="GO:0005952">
    <property type="term" value="C:cAMP-dependent protein kinase complex"/>
    <property type="evidence" value="ECO:0007669"/>
    <property type="project" value="InterPro"/>
</dbReference>
<dbReference type="SUPFAM" id="SSF51206">
    <property type="entry name" value="cAMP-binding domain-like"/>
    <property type="match status" value="4"/>
</dbReference>
<dbReference type="CDD" id="cd00038">
    <property type="entry name" value="CAP_ED"/>
    <property type="match status" value="4"/>
</dbReference>
<comment type="caution">
    <text evidence="3">The sequence shown here is derived from an EMBL/GenBank/DDBJ whole genome shotgun (WGS) entry which is preliminary data.</text>
</comment>
<sequence length="878" mass="98910">MGRRTSRISEGKRGSLTYTKPTAVVQALGKWSVSHAHGEIDLNERKRTLLSNVPILSMVVATGIPVQDIMDALQPLRYAGNDYILRQGGNDTDLFFVESGTVHITRLKLKKSTKEEQQVSSRCEYEYFGEYAFAFSQNSSRTANAVAIGEAHCFSMSLENCNKLLFSVKELMRFRSLMRENGVLDNLNVFSALTPAQRGRMLGLSTLKAYADGAFICKHGEMDDQYFVIVEGQAKICVKSNGIDVELVRKEPFQGFGEMGLFGKPRTADVIAVGPIQCIIMNRESFVKAQMANGSSIDTEAHKIISNTVSSEFEMIKRIETMHSNPKVVGCILRLVRKFKHIQAQKFAGKTMYSDFYRRVFNNPKLALDFASISNRIDWFDATSSLKFIRYEAKRILSTEPNKEKDRTPDQLAFIGRLCEMTSLLEKFSVDSTTPSRTNDNRFYMAVQLARLMEFVVVKKGKYIFKQNAIEGKAYMVLSGSVNVVYEDNSTIADPLNSHIVATLTGGDSFGELTLVTNMPRSASAIAATDTELILIQRRHFAKFLAARPGFKIRHYIIERADFLMQIGSFAISDQKSCIRVAYDMIEIQYCAQHIFTKQGQHANAFYVIKEGQVGVYRTADNIGFGLVLVASLGPQQGFGMSAFQANELEDTTFMAITTVIVLELADTRARRMDLHIIEATRRELRQRREWEQSVSTRAKTALVYKENAPWTLMGDDKPGLFHQVAALEDARNTSCTRIIRAMTDSEVLPPERRVRQVDERWKGPTFSLPTKEKWSKLLLGSFLTKKLQSFQMLNAVMPMGPSNTITIPQLPKENPPASLLPPLDKPQSSGPTMEKTPTVETPEDSVDIVEWAVEDCVDDDCSNMWKFERVHEHNLYL</sequence>
<dbReference type="EMBL" id="JNBS01001694">
    <property type="protein sequence ID" value="OQS00590.1"/>
    <property type="molecule type" value="Genomic_DNA"/>
</dbReference>
<dbReference type="PANTHER" id="PTHR11635:SF166">
    <property type="entry name" value="CYCLIC NUCLEOTIDE-BINDING DOMAIN-CONTAINING PROTEIN"/>
    <property type="match status" value="1"/>
</dbReference>
<dbReference type="PROSITE" id="PS50042">
    <property type="entry name" value="CNMP_BINDING_3"/>
    <property type="match status" value="4"/>
</dbReference>
<protein>
    <submittedName>
        <fullName evidence="3">Kinase</fullName>
    </submittedName>
</protein>
<dbReference type="Gene3D" id="2.60.120.10">
    <property type="entry name" value="Jelly Rolls"/>
    <property type="match status" value="4"/>
</dbReference>
<dbReference type="InterPro" id="IPR050503">
    <property type="entry name" value="cAMP-dep_PK_reg_su-like"/>
</dbReference>
<dbReference type="STRING" id="74557.A0A1V9ZS24"/>
<feature type="domain" description="Cyclic nucleotide-binding" evidence="2">
    <location>
        <begin position="569"/>
        <end position="673"/>
    </location>
</feature>
<dbReference type="InterPro" id="IPR014710">
    <property type="entry name" value="RmlC-like_jellyroll"/>
</dbReference>
<keyword evidence="4" id="KW-1185">Reference proteome</keyword>
<accession>A0A1V9ZS24</accession>
<keyword evidence="3" id="KW-0418">Kinase</keyword>
<evidence type="ECO:0000313" key="4">
    <source>
        <dbReference type="Proteomes" id="UP000243217"/>
    </source>
</evidence>
<gene>
    <name evidence="3" type="ORF">THRCLA_05912</name>
</gene>
<dbReference type="Pfam" id="PF00027">
    <property type="entry name" value="cNMP_binding"/>
    <property type="match status" value="4"/>
</dbReference>
<reference evidence="3 4" key="1">
    <citation type="journal article" date="2014" name="Genome Biol. Evol.">
        <title>The secreted proteins of Achlya hypogyna and Thraustotheca clavata identify the ancestral oomycete secretome and reveal gene acquisitions by horizontal gene transfer.</title>
        <authorList>
            <person name="Misner I."/>
            <person name="Blouin N."/>
            <person name="Leonard G."/>
            <person name="Richards T.A."/>
            <person name="Lane C.E."/>
        </authorList>
    </citation>
    <scope>NUCLEOTIDE SEQUENCE [LARGE SCALE GENOMIC DNA]</scope>
    <source>
        <strain evidence="3 4">ATCC 34112</strain>
    </source>
</reference>